<gene>
    <name evidence="1" type="ORF">PR048_033720</name>
</gene>
<proteinExistence type="predicted"/>
<organism evidence="1 2">
    <name type="scientific">Dryococelus australis</name>
    <dbReference type="NCBI Taxonomy" id="614101"/>
    <lineage>
        <taxon>Eukaryota</taxon>
        <taxon>Metazoa</taxon>
        <taxon>Ecdysozoa</taxon>
        <taxon>Arthropoda</taxon>
        <taxon>Hexapoda</taxon>
        <taxon>Insecta</taxon>
        <taxon>Pterygota</taxon>
        <taxon>Neoptera</taxon>
        <taxon>Polyneoptera</taxon>
        <taxon>Phasmatodea</taxon>
        <taxon>Verophasmatodea</taxon>
        <taxon>Anareolatae</taxon>
        <taxon>Phasmatidae</taxon>
        <taxon>Eurycanthinae</taxon>
        <taxon>Dryococelus</taxon>
    </lineage>
</organism>
<sequence length="178" mass="18739">MAAAARQPGAPDHSKAFYSVPYSPHFTLIGSQDHGHRRVSRPVSSRPCIPALLHTHRASPSSALKSRPNPSTHPLTRTVLDAASGRALCLEEMAHLMCITVGIINLSTILTSTAAVLRSFSLPIKANRGSIPVGVASGLSQVVIVPDDAAGRRVSSGISRFARSCIPAAPYSPRFIGS</sequence>
<dbReference type="Proteomes" id="UP001159363">
    <property type="component" value="Chromosome 16"/>
</dbReference>
<protein>
    <submittedName>
        <fullName evidence="1">Uncharacterized protein</fullName>
    </submittedName>
</protein>
<dbReference type="EMBL" id="JARBHB010000017">
    <property type="protein sequence ID" value="KAJ8866196.1"/>
    <property type="molecule type" value="Genomic_DNA"/>
</dbReference>
<comment type="caution">
    <text evidence="1">The sequence shown here is derived from an EMBL/GenBank/DDBJ whole genome shotgun (WGS) entry which is preliminary data.</text>
</comment>
<evidence type="ECO:0000313" key="2">
    <source>
        <dbReference type="Proteomes" id="UP001159363"/>
    </source>
</evidence>
<keyword evidence="2" id="KW-1185">Reference proteome</keyword>
<evidence type="ECO:0000313" key="1">
    <source>
        <dbReference type="EMBL" id="KAJ8866196.1"/>
    </source>
</evidence>
<name>A0ABQ9G140_9NEOP</name>
<accession>A0ABQ9G140</accession>
<reference evidence="1 2" key="1">
    <citation type="submission" date="2023-02" db="EMBL/GenBank/DDBJ databases">
        <title>LHISI_Scaffold_Assembly.</title>
        <authorList>
            <person name="Stuart O.P."/>
            <person name="Cleave R."/>
            <person name="Magrath M.J.L."/>
            <person name="Mikheyev A.S."/>
        </authorList>
    </citation>
    <scope>NUCLEOTIDE SEQUENCE [LARGE SCALE GENOMIC DNA]</scope>
    <source>
        <strain evidence="1">Daus_M_001</strain>
        <tissue evidence="1">Leg muscle</tissue>
    </source>
</reference>